<reference evidence="2" key="1">
    <citation type="submission" date="2023-06" db="EMBL/GenBank/DDBJ databases">
        <title>WGS-Sequencing of Streptomyces ficellus isolate 21 collected from sand in Gara Djebilet Iron Mine in Algeria.</title>
        <authorList>
            <person name="Zegers G.P."/>
            <person name="Gomez A."/>
            <person name="Gueddou A."/>
            <person name="Zahara A.F."/>
            <person name="Worth M."/>
            <person name="Sevigny J.L."/>
            <person name="Tisa L."/>
        </authorList>
    </citation>
    <scope>NUCLEOTIDE SEQUENCE</scope>
    <source>
        <strain evidence="2">AS11</strain>
    </source>
</reference>
<name>A0ABT7Z0U6_9ACTN</name>
<evidence type="ECO:0000313" key="2">
    <source>
        <dbReference type="EMBL" id="MDN3293115.1"/>
    </source>
</evidence>
<dbReference type="EMBL" id="JAUEPL010000003">
    <property type="protein sequence ID" value="MDN3293115.1"/>
    <property type="molecule type" value="Genomic_DNA"/>
</dbReference>
<organism evidence="2 3">
    <name type="scientific">Streptomyces ficellus</name>
    <dbReference type="NCBI Taxonomy" id="1977088"/>
    <lineage>
        <taxon>Bacteria</taxon>
        <taxon>Bacillati</taxon>
        <taxon>Actinomycetota</taxon>
        <taxon>Actinomycetes</taxon>
        <taxon>Kitasatosporales</taxon>
        <taxon>Streptomycetaceae</taxon>
        <taxon>Streptomyces</taxon>
    </lineage>
</organism>
<keyword evidence="3" id="KW-1185">Reference proteome</keyword>
<gene>
    <name evidence="2" type="ORF">QWM81_03440</name>
</gene>
<dbReference type="RefSeq" id="WP_290109944.1">
    <property type="nucleotide sequence ID" value="NZ_JAUEPL010000003.1"/>
</dbReference>
<evidence type="ECO:0000256" key="1">
    <source>
        <dbReference type="SAM" id="MobiDB-lite"/>
    </source>
</evidence>
<proteinExistence type="predicted"/>
<feature type="region of interest" description="Disordered" evidence="1">
    <location>
        <begin position="220"/>
        <end position="255"/>
    </location>
</feature>
<comment type="caution">
    <text evidence="2">The sequence shown here is derived from an EMBL/GenBank/DDBJ whole genome shotgun (WGS) entry which is preliminary data.</text>
</comment>
<evidence type="ECO:0008006" key="4">
    <source>
        <dbReference type="Google" id="ProtNLM"/>
    </source>
</evidence>
<dbReference type="Gene3D" id="2.50.20.20">
    <property type="match status" value="1"/>
</dbReference>
<accession>A0ABT7Z0U6</accession>
<dbReference type="PROSITE" id="PS51257">
    <property type="entry name" value="PROKAR_LIPOPROTEIN"/>
    <property type="match status" value="1"/>
</dbReference>
<sequence length="255" mass="26797">MRAIVRATAVLGVTVLGLTACGPLGQEAEATGPFAGLSGPQIANKAIAATKTASSLTLDVNLSASDGDADGRIRAYMSMDTKGRCAGTLTLGPTGTAEILKTDSKVAYMRFDEAFLREQNEGGSAEENAAVLKQLRGRWVATDVADPSNKDSLAFCELDAMLADFDTGLTSARRGEETTVGGRKALRLTESSGGTTTTMYVATEGKPYLLKIEQKGGEEPGTMSFSAYDKPVPAKKPAAKDILDPDQLGQHQSWQ</sequence>
<protein>
    <recommendedName>
        <fullName evidence="4">Lipoprotein</fullName>
    </recommendedName>
</protein>
<dbReference type="Proteomes" id="UP001174050">
    <property type="component" value="Unassembled WGS sequence"/>
</dbReference>
<evidence type="ECO:0000313" key="3">
    <source>
        <dbReference type="Proteomes" id="UP001174050"/>
    </source>
</evidence>